<keyword evidence="8" id="KW-0175">Coiled coil</keyword>
<name>A0ABX3ZM30_9BACL</name>
<dbReference type="InterPro" id="IPR011712">
    <property type="entry name" value="Sig_transdc_His_kin_sub3_dim/P"/>
</dbReference>
<dbReference type="InterPro" id="IPR003594">
    <property type="entry name" value="HATPase_dom"/>
</dbReference>
<evidence type="ECO:0000256" key="1">
    <source>
        <dbReference type="ARBA" id="ARBA00000085"/>
    </source>
</evidence>
<protein>
    <recommendedName>
        <fullName evidence="7">Signal transduction histidine-protein kinase/phosphatase DegS</fullName>
        <ecNumber evidence="7">2.7.13.3</ecNumber>
        <ecNumber evidence="7">3.1.3.-</ecNumber>
    </recommendedName>
</protein>
<dbReference type="Pfam" id="PF02518">
    <property type="entry name" value="HATPase_c"/>
    <property type="match status" value="1"/>
</dbReference>
<comment type="catalytic activity">
    <reaction evidence="1 7">
        <text>ATP + protein L-histidine = ADP + protein N-phospho-L-histidine.</text>
        <dbReference type="EC" id="2.7.13.3"/>
    </reaction>
</comment>
<keyword evidence="5 7" id="KW-0067">ATP-binding</keyword>
<evidence type="ECO:0000256" key="8">
    <source>
        <dbReference type="SAM" id="Coils"/>
    </source>
</evidence>
<evidence type="ECO:0000259" key="9">
    <source>
        <dbReference type="PROSITE" id="PS50109"/>
    </source>
</evidence>
<evidence type="ECO:0000256" key="4">
    <source>
        <dbReference type="ARBA" id="ARBA00022777"/>
    </source>
</evidence>
<dbReference type="Pfam" id="PF07730">
    <property type="entry name" value="HisKA_3"/>
    <property type="match status" value="1"/>
</dbReference>
<evidence type="ECO:0000256" key="3">
    <source>
        <dbReference type="ARBA" id="ARBA00022741"/>
    </source>
</evidence>
<feature type="coiled-coil region" evidence="8">
    <location>
        <begin position="34"/>
        <end position="61"/>
    </location>
</feature>
<feature type="domain" description="Histidine kinase" evidence="9">
    <location>
        <begin position="184"/>
        <end position="381"/>
    </location>
</feature>
<keyword evidence="2 7" id="KW-0808">Transferase</keyword>
<dbReference type="PANTHER" id="PTHR24421:SF55">
    <property type="entry name" value="SENSOR HISTIDINE KINASE YDFH"/>
    <property type="match status" value="1"/>
</dbReference>
<dbReference type="InterPro" id="IPR016381">
    <property type="entry name" value="Sig_transdc_His_kinase_DegS"/>
</dbReference>
<dbReference type="InterPro" id="IPR050482">
    <property type="entry name" value="Sensor_HK_TwoCompSys"/>
</dbReference>
<evidence type="ECO:0000256" key="6">
    <source>
        <dbReference type="ARBA" id="ARBA00023012"/>
    </source>
</evidence>
<dbReference type="SMART" id="SM00387">
    <property type="entry name" value="HATPase_c"/>
    <property type="match status" value="1"/>
</dbReference>
<dbReference type="PIRSF" id="PIRSF003169">
    <property type="entry name" value="STHK_DegS"/>
    <property type="match status" value="1"/>
</dbReference>
<accession>A0ABX3ZM30</accession>
<keyword evidence="7" id="KW-0963">Cytoplasm</keyword>
<dbReference type="InterPro" id="IPR008595">
    <property type="entry name" value="DegS"/>
</dbReference>
<proteinExistence type="predicted"/>
<dbReference type="InterPro" id="IPR036890">
    <property type="entry name" value="HATPase_C_sf"/>
</dbReference>
<dbReference type="PROSITE" id="PS50109">
    <property type="entry name" value="HIS_KIN"/>
    <property type="match status" value="1"/>
</dbReference>
<keyword evidence="6 7" id="KW-0902">Two-component regulatory system</keyword>
<dbReference type="Proteomes" id="UP000196594">
    <property type="component" value="Unassembled WGS sequence"/>
</dbReference>
<keyword evidence="3 7" id="KW-0547">Nucleotide-binding</keyword>
<comment type="subcellular location">
    <subcellularLocation>
        <location evidence="7">Cytoplasm</location>
    </subcellularLocation>
</comment>
<dbReference type="RefSeq" id="WP_087615613.1">
    <property type="nucleotide sequence ID" value="NZ_JAFBEY010000002.1"/>
</dbReference>
<dbReference type="CDD" id="cd16917">
    <property type="entry name" value="HATPase_UhpB-NarQ-NarX-like"/>
    <property type="match status" value="1"/>
</dbReference>
<evidence type="ECO:0000256" key="7">
    <source>
        <dbReference type="PIRNR" id="PIRNR003169"/>
    </source>
</evidence>
<feature type="coiled-coil region" evidence="8">
    <location>
        <begin position="105"/>
        <end position="132"/>
    </location>
</feature>
<keyword evidence="7" id="KW-0378">Hydrolase</keyword>
<keyword evidence="7" id="KW-0904">Protein phosphatase</keyword>
<dbReference type="Gene3D" id="3.30.565.10">
    <property type="entry name" value="Histidine kinase-like ATPase, C-terminal domain"/>
    <property type="match status" value="1"/>
</dbReference>
<comment type="function">
    <text evidence="7">Member of the two-component regulatory system DegS/DegU, which plays an important role in the transition growth phase.</text>
</comment>
<evidence type="ECO:0000256" key="5">
    <source>
        <dbReference type="ARBA" id="ARBA00022840"/>
    </source>
</evidence>
<dbReference type="EC" id="3.1.3.-" evidence="7"/>
<evidence type="ECO:0000313" key="11">
    <source>
        <dbReference type="Proteomes" id="UP000196594"/>
    </source>
</evidence>
<organism evidence="10 11">
    <name type="scientific">Solibacillus kalamii</name>
    <dbReference type="NCBI Taxonomy" id="1748298"/>
    <lineage>
        <taxon>Bacteria</taxon>
        <taxon>Bacillati</taxon>
        <taxon>Bacillota</taxon>
        <taxon>Bacilli</taxon>
        <taxon>Bacillales</taxon>
        <taxon>Caryophanaceae</taxon>
        <taxon>Solibacillus</taxon>
    </lineage>
</organism>
<sequence length="387" mass="44603">MLENNQIDIASLDVIFNRMLETITSSKDDVFIISEQSRRNFEEMQQELEVVRHEIKIIIDESDNLEKLLQLSRQRLVVVSKSFNNHSEEQIRAAYENTSNLQLKVSLCREREKQLRDKRDDLERRLRTLYDTIERADHIVNQVNVVINFLTTDLKNVGAALEQAKIKQDFGIRIIAAQEEERKRLSREIHDGPAQMMANVLMRSNLIDRTFREKGADAALKEIHDLKISVRNALSEVRRIIYDLRPMALDDLGIDPTLKKYLSTIMEYNPGVEIQFLSYNNERRIPSDYEVAVFRLVQESVNNALKHGKPNLIIVKLEWLCDEINVVVKDNGVGFDTESAREGSFGIIGMKERIDLLKGSLKISSSIGKGTTILMKIPLPTKDEEIR</sequence>
<keyword evidence="11" id="KW-1185">Reference proteome</keyword>
<reference evidence="10 11" key="1">
    <citation type="journal article" date="2017" name="Int. J. Syst. Evol. Microbiol.">
        <title>Solibacillus kalamii sp. nov., isolated from a high-efficiency particulate arrestance filter system used in the International Space Station.</title>
        <authorList>
            <person name="Checinska Sielaff A."/>
            <person name="Kumar R.M."/>
            <person name="Pal D."/>
            <person name="Mayilraj S."/>
            <person name="Venkateswaran K."/>
        </authorList>
    </citation>
    <scope>NUCLEOTIDE SEQUENCE [LARGE SCALE GENOMIC DNA]</scope>
    <source>
        <strain evidence="10 11">ISSFR-015</strain>
    </source>
</reference>
<dbReference type="EMBL" id="NHNT01000001">
    <property type="protein sequence ID" value="OUZ40774.1"/>
    <property type="molecule type" value="Genomic_DNA"/>
</dbReference>
<evidence type="ECO:0000256" key="2">
    <source>
        <dbReference type="ARBA" id="ARBA00022679"/>
    </source>
</evidence>
<dbReference type="SUPFAM" id="SSF55874">
    <property type="entry name" value="ATPase domain of HSP90 chaperone/DNA topoisomerase II/histidine kinase"/>
    <property type="match status" value="1"/>
</dbReference>
<dbReference type="GO" id="GO:0016301">
    <property type="term" value="F:kinase activity"/>
    <property type="evidence" value="ECO:0007669"/>
    <property type="project" value="UniProtKB-KW"/>
</dbReference>
<dbReference type="PANTHER" id="PTHR24421">
    <property type="entry name" value="NITRATE/NITRITE SENSOR PROTEIN NARX-RELATED"/>
    <property type="match status" value="1"/>
</dbReference>
<evidence type="ECO:0000313" key="10">
    <source>
        <dbReference type="EMBL" id="OUZ40774.1"/>
    </source>
</evidence>
<keyword evidence="4 7" id="KW-0418">Kinase</keyword>
<dbReference type="Pfam" id="PF05384">
    <property type="entry name" value="DegS"/>
    <property type="match status" value="1"/>
</dbReference>
<gene>
    <name evidence="10" type="ORF">CBM15_02570</name>
</gene>
<dbReference type="InterPro" id="IPR005467">
    <property type="entry name" value="His_kinase_dom"/>
</dbReference>
<dbReference type="Gene3D" id="1.20.5.1930">
    <property type="match status" value="1"/>
</dbReference>
<dbReference type="EC" id="2.7.13.3" evidence="7"/>
<comment type="caution">
    <text evidence="10">The sequence shown here is derived from an EMBL/GenBank/DDBJ whole genome shotgun (WGS) entry which is preliminary data.</text>
</comment>